<reference evidence="2" key="1">
    <citation type="submission" date="2020-07" db="EMBL/GenBank/DDBJ databases">
        <title>Multicomponent nature underlies the extraordinary mechanical properties of spider dragline silk.</title>
        <authorList>
            <person name="Kono N."/>
            <person name="Nakamura H."/>
            <person name="Mori M."/>
            <person name="Yoshida Y."/>
            <person name="Ohtoshi R."/>
            <person name="Malay A.D."/>
            <person name="Moran D.A.P."/>
            <person name="Tomita M."/>
            <person name="Numata K."/>
            <person name="Arakawa K."/>
        </authorList>
    </citation>
    <scope>NUCLEOTIDE SEQUENCE</scope>
</reference>
<protein>
    <submittedName>
        <fullName evidence="2">Uncharacterized protein</fullName>
    </submittedName>
</protein>
<evidence type="ECO:0000313" key="3">
    <source>
        <dbReference type="Proteomes" id="UP000887116"/>
    </source>
</evidence>
<accession>A0A8X6HJ79</accession>
<dbReference type="EMBL" id="BMAO01038389">
    <property type="protein sequence ID" value="GFR24614.1"/>
    <property type="molecule type" value="Genomic_DNA"/>
</dbReference>
<proteinExistence type="predicted"/>
<organism evidence="2 3">
    <name type="scientific">Trichonephila clavata</name>
    <name type="common">Joro spider</name>
    <name type="synonym">Nephila clavata</name>
    <dbReference type="NCBI Taxonomy" id="2740835"/>
    <lineage>
        <taxon>Eukaryota</taxon>
        <taxon>Metazoa</taxon>
        <taxon>Ecdysozoa</taxon>
        <taxon>Arthropoda</taxon>
        <taxon>Chelicerata</taxon>
        <taxon>Arachnida</taxon>
        <taxon>Araneae</taxon>
        <taxon>Araneomorphae</taxon>
        <taxon>Entelegynae</taxon>
        <taxon>Araneoidea</taxon>
        <taxon>Nephilidae</taxon>
        <taxon>Trichonephila</taxon>
    </lineage>
</organism>
<gene>
    <name evidence="2" type="ORF">TNCT_734311</name>
</gene>
<dbReference type="AlphaFoldDB" id="A0A8X6HJ79"/>
<keyword evidence="3" id="KW-1185">Reference proteome</keyword>
<dbReference type="Proteomes" id="UP000887116">
    <property type="component" value="Unassembled WGS sequence"/>
</dbReference>
<evidence type="ECO:0000313" key="2">
    <source>
        <dbReference type="EMBL" id="GFR24614.1"/>
    </source>
</evidence>
<name>A0A8X6HJ79_TRICU</name>
<sequence length="90" mass="9491">MAVVEAGSGFAQSYLLHPRRAKNGLVFGAALCNQVLCGTGYKKGAEITGLSNKAKLSYGIRGSGKVGNPLTMTTARDSRRTSQKDDSVQK</sequence>
<feature type="compositionally biased region" description="Basic and acidic residues" evidence="1">
    <location>
        <begin position="76"/>
        <end position="90"/>
    </location>
</feature>
<evidence type="ECO:0000256" key="1">
    <source>
        <dbReference type="SAM" id="MobiDB-lite"/>
    </source>
</evidence>
<feature type="region of interest" description="Disordered" evidence="1">
    <location>
        <begin position="64"/>
        <end position="90"/>
    </location>
</feature>
<comment type="caution">
    <text evidence="2">The sequence shown here is derived from an EMBL/GenBank/DDBJ whole genome shotgun (WGS) entry which is preliminary data.</text>
</comment>